<dbReference type="GO" id="GO:0005840">
    <property type="term" value="C:ribosome"/>
    <property type="evidence" value="ECO:0007669"/>
    <property type="project" value="UniProtKB-KW"/>
</dbReference>
<organism evidence="1 2">
    <name type="scientific">Halorubrum pallidum</name>
    <dbReference type="NCBI Taxonomy" id="1526114"/>
    <lineage>
        <taxon>Archaea</taxon>
        <taxon>Methanobacteriati</taxon>
        <taxon>Methanobacteriota</taxon>
        <taxon>Stenosarchaea group</taxon>
        <taxon>Halobacteria</taxon>
        <taxon>Halobacteriales</taxon>
        <taxon>Haloferacaceae</taxon>
        <taxon>Halorubrum</taxon>
    </lineage>
</organism>
<keyword evidence="2" id="KW-1185">Reference proteome</keyword>
<sequence length="27" mass="2756">LAAVAVVDAGDADDDVEDIGEKVAELR</sequence>
<evidence type="ECO:0000313" key="2">
    <source>
        <dbReference type="Proteomes" id="UP001596274"/>
    </source>
</evidence>
<name>A0ABD5T193_9EURY</name>
<dbReference type="EMBL" id="JBHSWT010000214">
    <property type="protein sequence ID" value="MFC6770978.1"/>
    <property type="molecule type" value="Genomic_DNA"/>
</dbReference>
<reference evidence="1 2" key="1">
    <citation type="journal article" date="2019" name="Int. J. Syst. Evol. Microbiol.">
        <title>The Global Catalogue of Microorganisms (GCM) 10K type strain sequencing project: providing services to taxonomists for standard genome sequencing and annotation.</title>
        <authorList>
            <consortium name="The Broad Institute Genomics Platform"/>
            <consortium name="The Broad Institute Genome Sequencing Center for Infectious Disease"/>
            <person name="Wu L."/>
            <person name="Ma J."/>
        </authorList>
    </citation>
    <scope>NUCLEOTIDE SEQUENCE [LARGE SCALE GENOMIC DNA]</scope>
    <source>
        <strain evidence="1 2">PJ61</strain>
    </source>
</reference>
<keyword evidence="1" id="KW-0687">Ribonucleoprotein</keyword>
<protein>
    <submittedName>
        <fullName evidence="1">50S ribosomal protein L7ae</fullName>
    </submittedName>
</protein>
<dbReference type="Proteomes" id="UP001596274">
    <property type="component" value="Unassembled WGS sequence"/>
</dbReference>
<accession>A0ABD5T193</accession>
<keyword evidence="1" id="KW-0689">Ribosomal protein</keyword>
<dbReference type="AlphaFoldDB" id="A0ABD5T193"/>
<feature type="non-terminal residue" evidence="1">
    <location>
        <position position="1"/>
    </location>
</feature>
<comment type="caution">
    <text evidence="1">The sequence shown here is derived from an EMBL/GenBank/DDBJ whole genome shotgun (WGS) entry which is preliminary data.</text>
</comment>
<proteinExistence type="predicted"/>
<evidence type="ECO:0000313" key="1">
    <source>
        <dbReference type="EMBL" id="MFC6770978.1"/>
    </source>
</evidence>
<gene>
    <name evidence="1" type="primary">rpl7ae</name>
    <name evidence="1" type="ORF">ACFQDD_05515</name>
</gene>